<evidence type="ECO:0000313" key="9">
    <source>
        <dbReference type="Proteomes" id="UP000664169"/>
    </source>
</evidence>
<protein>
    <recommendedName>
        <fullName evidence="10">Peptidase S8/S53 domain-containing protein</fullName>
    </recommendedName>
</protein>
<accession>A0A8H3EMA7</accession>
<keyword evidence="3 5" id="KW-0378">Hydrolase</keyword>
<dbReference type="PROSITE" id="PS00138">
    <property type="entry name" value="SUBTILASE_SER"/>
    <property type="match status" value="1"/>
</dbReference>
<dbReference type="OrthoDB" id="206201at2759"/>
<dbReference type="InterPro" id="IPR036852">
    <property type="entry name" value="Peptidase_S8/S53_dom_sf"/>
</dbReference>
<feature type="domain" description="DUF7580" evidence="7">
    <location>
        <begin position="90"/>
        <end position="444"/>
    </location>
</feature>
<dbReference type="SUPFAM" id="SSF52743">
    <property type="entry name" value="Subtilisin-like"/>
    <property type="match status" value="1"/>
</dbReference>
<keyword evidence="9" id="KW-1185">Reference proteome</keyword>
<evidence type="ECO:0000256" key="2">
    <source>
        <dbReference type="ARBA" id="ARBA00022670"/>
    </source>
</evidence>
<dbReference type="PANTHER" id="PTHR43806">
    <property type="entry name" value="PEPTIDASE S8"/>
    <property type="match status" value="1"/>
</dbReference>
<feature type="active site" description="Charge relay system" evidence="5">
    <location>
        <position position="566"/>
    </location>
</feature>
<dbReference type="PROSITE" id="PS51892">
    <property type="entry name" value="SUBTILASE"/>
    <property type="match status" value="1"/>
</dbReference>
<name>A0A8H3EMA7_9LECA</name>
<keyword evidence="4 5" id="KW-0720">Serine protease</keyword>
<dbReference type="InterPro" id="IPR050131">
    <property type="entry name" value="Peptidase_S8_subtilisin-like"/>
</dbReference>
<evidence type="ECO:0000259" key="7">
    <source>
        <dbReference type="Pfam" id="PF24476"/>
    </source>
</evidence>
<feature type="domain" description="Peptidase S8/S53" evidence="6">
    <location>
        <begin position="523"/>
        <end position="745"/>
    </location>
</feature>
<dbReference type="Pfam" id="PF00082">
    <property type="entry name" value="Peptidase_S8"/>
    <property type="match status" value="1"/>
</dbReference>
<comment type="caution">
    <text evidence="8">The sequence shown here is derived from an EMBL/GenBank/DDBJ whole genome shotgun (WGS) entry which is preliminary data.</text>
</comment>
<dbReference type="InterPro" id="IPR056002">
    <property type="entry name" value="DUF7580"/>
</dbReference>
<evidence type="ECO:0008006" key="10">
    <source>
        <dbReference type="Google" id="ProtNLM"/>
    </source>
</evidence>
<evidence type="ECO:0000256" key="4">
    <source>
        <dbReference type="ARBA" id="ARBA00022825"/>
    </source>
</evidence>
<dbReference type="GO" id="GO:0004252">
    <property type="term" value="F:serine-type endopeptidase activity"/>
    <property type="evidence" value="ECO:0007669"/>
    <property type="project" value="UniProtKB-UniRule"/>
</dbReference>
<comment type="similarity">
    <text evidence="1 5">Belongs to the peptidase S8 family.</text>
</comment>
<evidence type="ECO:0000256" key="5">
    <source>
        <dbReference type="PROSITE-ProRule" id="PRU01240"/>
    </source>
</evidence>
<dbReference type="InterPro" id="IPR023828">
    <property type="entry name" value="Peptidase_S8_Ser-AS"/>
</dbReference>
<evidence type="ECO:0000256" key="1">
    <source>
        <dbReference type="ARBA" id="ARBA00011073"/>
    </source>
</evidence>
<evidence type="ECO:0000259" key="6">
    <source>
        <dbReference type="Pfam" id="PF00082"/>
    </source>
</evidence>
<dbReference type="AlphaFoldDB" id="A0A8H3EMA7"/>
<dbReference type="PANTHER" id="PTHR43806:SF11">
    <property type="entry name" value="CEREVISIN-RELATED"/>
    <property type="match status" value="1"/>
</dbReference>
<dbReference type="InterPro" id="IPR015500">
    <property type="entry name" value="Peptidase_S8_subtilisin-rel"/>
</dbReference>
<dbReference type="Gene3D" id="3.40.50.200">
    <property type="entry name" value="Peptidase S8/S53 domain"/>
    <property type="match status" value="1"/>
</dbReference>
<reference evidence="8" key="1">
    <citation type="submission" date="2021-03" db="EMBL/GenBank/DDBJ databases">
        <authorList>
            <person name="Tagirdzhanova G."/>
        </authorList>
    </citation>
    <scope>NUCLEOTIDE SEQUENCE</scope>
</reference>
<feature type="active site" description="Charge relay system" evidence="5">
    <location>
        <position position="726"/>
    </location>
</feature>
<dbReference type="PRINTS" id="PR00723">
    <property type="entry name" value="SUBTILISIN"/>
</dbReference>
<dbReference type="GO" id="GO:0006508">
    <property type="term" value="P:proteolysis"/>
    <property type="evidence" value="ECO:0007669"/>
    <property type="project" value="UniProtKB-KW"/>
</dbReference>
<organism evidence="8 9">
    <name type="scientific">Gomphillus americanus</name>
    <dbReference type="NCBI Taxonomy" id="1940652"/>
    <lineage>
        <taxon>Eukaryota</taxon>
        <taxon>Fungi</taxon>
        <taxon>Dikarya</taxon>
        <taxon>Ascomycota</taxon>
        <taxon>Pezizomycotina</taxon>
        <taxon>Lecanoromycetes</taxon>
        <taxon>OSLEUM clade</taxon>
        <taxon>Ostropomycetidae</taxon>
        <taxon>Ostropales</taxon>
        <taxon>Graphidaceae</taxon>
        <taxon>Gomphilloideae</taxon>
        <taxon>Gomphillus</taxon>
    </lineage>
</organism>
<feature type="active site" description="Charge relay system" evidence="5">
    <location>
        <position position="530"/>
    </location>
</feature>
<dbReference type="Pfam" id="PF24476">
    <property type="entry name" value="DUF7580"/>
    <property type="match status" value="1"/>
</dbReference>
<evidence type="ECO:0000313" key="8">
    <source>
        <dbReference type="EMBL" id="CAF9906677.1"/>
    </source>
</evidence>
<evidence type="ECO:0000256" key="3">
    <source>
        <dbReference type="ARBA" id="ARBA00022801"/>
    </source>
</evidence>
<sequence>MEALSELLERLGELEGLIANPEFDLGKTTQGLRGLNSEALTSKSSAYLKEDLPTDTSYIEHADTAYFEDEDDALSTSITDKYCSIDHQLAASNLYDALEHQIAACQHGHIALLRLSNVITGHLDDGIDVQMILSSSAQLWVECQFCISQSQRYRYNGSQDQKLNLCELIETAGMQFSRLRATIRNGVLTASEPSISTGGYPPSTTIISLATLVSRTHQVSTQNLILSRPLLKLKPKIGLAVTLAYNIWHLSLDSWLGRIVHNDNRYPSLDEGPWLQRNWKHDGFKFLEHGRVGQRQVDMWIPYLQAIFSPMADTDAARTVFHPSPTILAFGIVMIHLFSYELFHTCRAEILEEYAEEGQNIDTESLNLDHHAAMRLLERQDFFDELDERPRRIITTCIESKCWTTIINSSGDFDDSTTSEQHAKMVREAFYQKVICPLKRWLKQSCGWTPDSFGDSKSAIVNLNTPLPAGLNTSNGYEIKCYFTHNGKVKTIDNEEAVSADDWISKYKDEVFARIRPKYNQKPIKVAILDTGIDLPEQASNIYEDQLAGWFSGLKEETLHRDEDGHGTHCASLLLKTGLNISLFVARVFRNSTERRDQTGIKDLYTRIEKAIDHAIDEWEVDIITLSFGFSNPVSGIRKAIKRAASKNILVFAAASNCGARGNIAFPASMDDVICIHATDGDGNRAKFSPSPLRDKVNFATLGCAVEGYWSRQVGGEVKRRASGTSCATPIAAGIAATVLGHIDHLRSIHTDFDLDQEKMDLLDMLREREGMEKLLLAMVDRKSKLRDGYHCIQPWRLFAGFDDLRDNDEEQVRFLNHILTILQS</sequence>
<gene>
    <name evidence="8" type="ORF">GOMPHAMPRED_004862</name>
</gene>
<dbReference type="Proteomes" id="UP000664169">
    <property type="component" value="Unassembled WGS sequence"/>
</dbReference>
<dbReference type="InterPro" id="IPR000209">
    <property type="entry name" value="Peptidase_S8/S53_dom"/>
</dbReference>
<proteinExistence type="inferred from homology"/>
<dbReference type="CDD" id="cd00306">
    <property type="entry name" value="Peptidases_S8_S53"/>
    <property type="match status" value="1"/>
</dbReference>
<dbReference type="EMBL" id="CAJPDQ010000003">
    <property type="protein sequence ID" value="CAF9906677.1"/>
    <property type="molecule type" value="Genomic_DNA"/>
</dbReference>
<keyword evidence="2 5" id="KW-0645">Protease</keyword>